<dbReference type="PANTHER" id="PTHR11955">
    <property type="entry name" value="FATTY ACID BINDING PROTEIN"/>
    <property type="match status" value="1"/>
</dbReference>
<evidence type="ECO:0000256" key="2">
    <source>
        <dbReference type="SAM" id="MobiDB-lite"/>
    </source>
</evidence>
<dbReference type="InterPro" id="IPR012674">
    <property type="entry name" value="Calycin"/>
</dbReference>
<dbReference type="PRINTS" id="PR00178">
    <property type="entry name" value="FATTYACIDBP"/>
</dbReference>
<gene>
    <name evidence="3" type="ORF">V1264_025047</name>
</gene>
<proteinExistence type="inferred from homology"/>
<comment type="similarity">
    <text evidence="1">Belongs to the calycin superfamily. Fatty-acid binding protein (FABP) family.</text>
</comment>
<name>A0AAN9FYK5_9CAEN</name>
<feature type="compositionally biased region" description="Basic and acidic residues" evidence="2">
    <location>
        <begin position="8"/>
        <end position="21"/>
    </location>
</feature>
<dbReference type="InterPro" id="IPR000463">
    <property type="entry name" value="Fatty_acid-bd"/>
</dbReference>
<feature type="compositionally biased region" description="Basic and acidic residues" evidence="2">
    <location>
        <begin position="30"/>
        <end position="44"/>
    </location>
</feature>
<reference evidence="3 4" key="1">
    <citation type="submission" date="2024-02" db="EMBL/GenBank/DDBJ databases">
        <title>Chromosome-scale genome assembly of the rough periwinkle Littorina saxatilis.</title>
        <authorList>
            <person name="De Jode A."/>
            <person name="Faria R."/>
            <person name="Formenti G."/>
            <person name="Sims Y."/>
            <person name="Smith T.P."/>
            <person name="Tracey A."/>
            <person name="Wood J.M.D."/>
            <person name="Zagrodzka Z.B."/>
            <person name="Johannesson K."/>
            <person name="Butlin R.K."/>
            <person name="Leder E.H."/>
        </authorList>
    </citation>
    <scope>NUCLEOTIDE SEQUENCE [LARGE SCALE GENOMIC DNA]</scope>
    <source>
        <strain evidence="3">Snail1</strain>
        <tissue evidence="3">Muscle</tissue>
    </source>
</reference>
<evidence type="ECO:0000313" key="3">
    <source>
        <dbReference type="EMBL" id="KAK7089298.1"/>
    </source>
</evidence>
<dbReference type="EMBL" id="JBAMIC010002282">
    <property type="protein sequence ID" value="KAK7089298.1"/>
    <property type="molecule type" value="Genomic_DNA"/>
</dbReference>
<protein>
    <submittedName>
        <fullName evidence="3">Uncharacterized protein</fullName>
    </submittedName>
</protein>
<dbReference type="CDD" id="cd00742">
    <property type="entry name" value="FABP"/>
    <property type="match status" value="1"/>
</dbReference>
<sequence length="258" mass="28946">MNGQIIIKNKEHESSKGHDSSDSEMSESGDEIKVQSSRRPEDNSRSSLTTPSPELQDGEEPRLEALRLEELRSKPRRDSRVLVSKSGASLNGSRSGDTGSAVRRRTSLRQQQTSPLQGYWKVTASDNWDAFLKEAGVGAVMRKISRELTTYEKIDFDGVKWKVVMLSALKNFETTFSLNEEFEEDNFDGKKVKAIAYLDKQGDVLTIKQTALEPDGLELTIVREMAPDDHMMATVTITSESSFGVMAKRYFERVVEEG</sequence>
<dbReference type="Gene3D" id="2.40.128.20">
    <property type="match status" value="1"/>
</dbReference>
<dbReference type="GO" id="GO:0008289">
    <property type="term" value="F:lipid binding"/>
    <property type="evidence" value="ECO:0007669"/>
    <property type="project" value="UniProtKB-KW"/>
</dbReference>
<dbReference type="Proteomes" id="UP001374579">
    <property type="component" value="Unassembled WGS sequence"/>
</dbReference>
<evidence type="ECO:0000256" key="1">
    <source>
        <dbReference type="ARBA" id="ARBA00008390"/>
    </source>
</evidence>
<dbReference type="SUPFAM" id="SSF50814">
    <property type="entry name" value="Lipocalins"/>
    <property type="match status" value="1"/>
</dbReference>
<accession>A0AAN9FYK5</accession>
<evidence type="ECO:0000313" key="4">
    <source>
        <dbReference type="Proteomes" id="UP001374579"/>
    </source>
</evidence>
<dbReference type="InterPro" id="IPR031259">
    <property type="entry name" value="ILBP"/>
</dbReference>
<dbReference type="AlphaFoldDB" id="A0AAN9FYK5"/>
<feature type="compositionally biased region" description="Basic and acidic residues" evidence="2">
    <location>
        <begin position="59"/>
        <end position="80"/>
    </location>
</feature>
<keyword evidence="4" id="KW-1185">Reference proteome</keyword>
<comment type="caution">
    <text evidence="3">The sequence shown here is derived from an EMBL/GenBank/DDBJ whole genome shotgun (WGS) entry which is preliminary data.</text>
</comment>
<feature type="compositionally biased region" description="Polar residues" evidence="2">
    <location>
        <begin position="86"/>
        <end position="98"/>
    </location>
</feature>
<organism evidence="3 4">
    <name type="scientific">Littorina saxatilis</name>
    <dbReference type="NCBI Taxonomy" id="31220"/>
    <lineage>
        <taxon>Eukaryota</taxon>
        <taxon>Metazoa</taxon>
        <taxon>Spiralia</taxon>
        <taxon>Lophotrochozoa</taxon>
        <taxon>Mollusca</taxon>
        <taxon>Gastropoda</taxon>
        <taxon>Caenogastropoda</taxon>
        <taxon>Littorinimorpha</taxon>
        <taxon>Littorinoidea</taxon>
        <taxon>Littorinidae</taxon>
        <taxon>Littorina</taxon>
    </lineage>
</organism>
<feature type="region of interest" description="Disordered" evidence="2">
    <location>
        <begin position="1"/>
        <end position="115"/>
    </location>
</feature>